<feature type="chain" id="PRO_5013007613" evidence="1">
    <location>
        <begin position="20"/>
        <end position="132"/>
    </location>
</feature>
<name>A0A212L899_9HYPH</name>
<keyword evidence="1" id="KW-0732">Signal</keyword>
<sequence length="132" mass="13182">MIRRFLVLLALLTLTFVSAATAHEHGMDHTAAAPIEAKEPAAVTLPMAAPLADQAAAWLAVSGASVGAAANDVSHAHGKYADCACPAACAGLFNIEAAAASLHLTADAAGTPSEARRLLALSAAPPTPPPRA</sequence>
<dbReference type="RefSeq" id="WP_288199586.1">
    <property type="nucleotide sequence ID" value="NZ_LT608334.1"/>
</dbReference>
<accession>A0A212L899</accession>
<reference evidence="2" key="1">
    <citation type="submission" date="2016-08" db="EMBL/GenBank/DDBJ databases">
        <authorList>
            <person name="Seilhamer J.J."/>
        </authorList>
    </citation>
    <scope>NUCLEOTIDE SEQUENCE</scope>
    <source>
        <strain evidence="2">86</strain>
    </source>
</reference>
<evidence type="ECO:0000256" key="1">
    <source>
        <dbReference type="SAM" id="SignalP"/>
    </source>
</evidence>
<proteinExistence type="predicted"/>
<dbReference type="EMBL" id="FMJD01000004">
    <property type="protein sequence ID" value="SCM73803.1"/>
    <property type="molecule type" value="Genomic_DNA"/>
</dbReference>
<feature type="signal peptide" evidence="1">
    <location>
        <begin position="1"/>
        <end position="19"/>
    </location>
</feature>
<organism evidence="2">
    <name type="scientific">uncultured Pleomorphomonas sp</name>
    <dbReference type="NCBI Taxonomy" id="442121"/>
    <lineage>
        <taxon>Bacteria</taxon>
        <taxon>Pseudomonadati</taxon>
        <taxon>Pseudomonadota</taxon>
        <taxon>Alphaproteobacteria</taxon>
        <taxon>Hyphomicrobiales</taxon>
        <taxon>Pleomorphomonadaceae</taxon>
        <taxon>Pleomorphomonas</taxon>
        <taxon>environmental samples</taxon>
    </lineage>
</organism>
<protein>
    <submittedName>
        <fullName evidence="2">Uncharacterized protein</fullName>
    </submittedName>
</protein>
<dbReference type="AlphaFoldDB" id="A0A212L899"/>
<evidence type="ECO:0000313" key="2">
    <source>
        <dbReference type="EMBL" id="SCM73803.1"/>
    </source>
</evidence>
<gene>
    <name evidence="2" type="ORF">KL86PLE_120088</name>
</gene>